<keyword evidence="1" id="KW-0805">Transcription regulation</keyword>
<feature type="domain" description="HTH iclR-type" evidence="4">
    <location>
        <begin position="19"/>
        <end position="80"/>
    </location>
</feature>
<dbReference type="SMART" id="SM00346">
    <property type="entry name" value="HTH_ICLR"/>
    <property type="match status" value="1"/>
</dbReference>
<dbReference type="SUPFAM" id="SSF55781">
    <property type="entry name" value="GAF domain-like"/>
    <property type="match status" value="1"/>
</dbReference>
<dbReference type="PANTHER" id="PTHR30136:SF39">
    <property type="entry name" value="TRANSCRIPTIONAL REGULATORY PROTEIN"/>
    <property type="match status" value="1"/>
</dbReference>
<evidence type="ECO:0000259" key="4">
    <source>
        <dbReference type="PROSITE" id="PS51077"/>
    </source>
</evidence>
<name>A0A845SK03_9GAMM</name>
<keyword evidence="3" id="KW-0804">Transcription</keyword>
<protein>
    <submittedName>
        <fullName evidence="6">Helix-turn-helix domain-containing protein</fullName>
    </submittedName>
</protein>
<evidence type="ECO:0000313" key="7">
    <source>
        <dbReference type="Proteomes" id="UP000461443"/>
    </source>
</evidence>
<dbReference type="PANTHER" id="PTHR30136">
    <property type="entry name" value="HELIX-TURN-HELIX TRANSCRIPTIONAL REGULATOR, ICLR FAMILY"/>
    <property type="match status" value="1"/>
</dbReference>
<dbReference type="InterPro" id="IPR005471">
    <property type="entry name" value="Tscrpt_reg_IclR_N"/>
</dbReference>
<sequence>MARANGGNPQPLGVTPSGVDVIDRAMALLFAFRKEDRSLTLSELAKRSGLYKSTALRLAAALCHHRMMIRLEDGRYSLGSATFSLGNHYLSNLNLSDVLLPLMRELNERLGETISFHIREDDHRLCLFRINSQFSVRVNVQQGDVQSLERGAGGRILLAFSGEPGEIYDRVRGAYSYASLGERDEETAGISAPVFGADLQLIGALGIVAPLSRLDMALMAQYRPVLLDIAARATERLGGDALPLLRAKEIAV</sequence>
<dbReference type="GO" id="GO:0045892">
    <property type="term" value="P:negative regulation of DNA-templated transcription"/>
    <property type="evidence" value="ECO:0007669"/>
    <property type="project" value="TreeGrafter"/>
</dbReference>
<dbReference type="RefSeq" id="WP_162366050.1">
    <property type="nucleotide sequence ID" value="NZ_WUBS01000007.1"/>
</dbReference>
<dbReference type="PROSITE" id="PS51077">
    <property type="entry name" value="HTH_ICLR"/>
    <property type="match status" value="1"/>
</dbReference>
<dbReference type="GO" id="GO:0003677">
    <property type="term" value="F:DNA binding"/>
    <property type="evidence" value="ECO:0007669"/>
    <property type="project" value="UniProtKB-KW"/>
</dbReference>
<keyword evidence="7" id="KW-1185">Reference proteome</keyword>
<dbReference type="Pfam" id="PF09339">
    <property type="entry name" value="HTH_IclR"/>
    <property type="match status" value="1"/>
</dbReference>
<dbReference type="InterPro" id="IPR014757">
    <property type="entry name" value="Tscrpt_reg_IclR_C"/>
</dbReference>
<dbReference type="SUPFAM" id="SSF46785">
    <property type="entry name" value="Winged helix' DNA-binding domain"/>
    <property type="match status" value="1"/>
</dbReference>
<dbReference type="GO" id="GO:0003700">
    <property type="term" value="F:DNA-binding transcription factor activity"/>
    <property type="evidence" value="ECO:0007669"/>
    <property type="project" value="TreeGrafter"/>
</dbReference>
<dbReference type="InterPro" id="IPR036388">
    <property type="entry name" value="WH-like_DNA-bd_sf"/>
</dbReference>
<dbReference type="EMBL" id="WUBS01000007">
    <property type="protein sequence ID" value="NDL63326.1"/>
    <property type="molecule type" value="Genomic_DNA"/>
</dbReference>
<reference evidence="6 7" key="2">
    <citation type="submission" date="2020-02" db="EMBL/GenBank/DDBJ databases">
        <title>The new genus of Enterobacteriales.</title>
        <authorList>
            <person name="Kim I.S."/>
        </authorList>
    </citation>
    <scope>NUCLEOTIDE SEQUENCE [LARGE SCALE GENOMIC DNA]</scope>
    <source>
        <strain evidence="6 7">SAP-6</strain>
    </source>
</reference>
<dbReference type="Gene3D" id="1.10.10.10">
    <property type="entry name" value="Winged helix-like DNA-binding domain superfamily/Winged helix DNA-binding domain"/>
    <property type="match status" value="1"/>
</dbReference>
<evidence type="ECO:0000313" key="6">
    <source>
        <dbReference type="EMBL" id="NDL63326.1"/>
    </source>
</evidence>
<dbReference type="Proteomes" id="UP000461443">
    <property type="component" value="Unassembled WGS sequence"/>
</dbReference>
<evidence type="ECO:0000256" key="1">
    <source>
        <dbReference type="ARBA" id="ARBA00023015"/>
    </source>
</evidence>
<dbReference type="PROSITE" id="PS51078">
    <property type="entry name" value="ICLR_ED"/>
    <property type="match status" value="1"/>
</dbReference>
<evidence type="ECO:0000256" key="3">
    <source>
        <dbReference type="ARBA" id="ARBA00023163"/>
    </source>
</evidence>
<evidence type="ECO:0000259" key="5">
    <source>
        <dbReference type="PROSITE" id="PS51078"/>
    </source>
</evidence>
<accession>A0A845SK03</accession>
<reference evidence="6 7" key="1">
    <citation type="submission" date="2019-12" db="EMBL/GenBank/DDBJ databases">
        <authorList>
            <person name="Lee S.D."/>
        </authorList>
    </citation>
    <scope>NUCLEOTIDE SEQUENCE [LARGE SCALE GENOMIC DNA]</scope>
    <source>
        <strain evidence="6 7">SAP-6</strain>
    </source>
</reference>
<dbReference type="InterPro" id="IPR050707">
    <property type="entry name" value="HTH_MetabolicPath_Reg"/>
</dbReference>
<gene>
    <name evidence="6" type="ORF">GRH90_11280</name>
</gene>
<feature type="domain" description="IclR-ED" evidence="5">
    <location>
        <begin position="81"/>
        <end position="239"/>
    </location>
</feature>
<dbReference type="InterPro" id="IPR036390">
    <property type="entry name" value="WH_DNA-bd_sf"/>
</dbReference>
<dbReference type="Pfam" id="PF01614">
    <property type="entry name" value="IclR_C"/>
    <property type="match status" value="1"/>
</dbReference>
<dbReference type="Gene3D" id="3.30.450.40">
    <property type="match status" value="2"/>
</dbReference>
<comment type="caution">
    <text evidence="6">The sequence shown here is derived from an EMBL/GenBank/DDBJ whole genome shotgun (WGS) entry which is preliminary data.</text>
</comment>
<keyword evidence="2" id="KW-0238">DNA-binding</keyword>
<proteinExistence type="predicted"/>
<dbReference type="InterPro" id="IPR029016">
    <property type="entry name" value="GAF-like_dom_sf"/>
</dbReference>
<organism evidence="6 7">
    <name type="scientific">Acerihabitans arboris</name>
    <dbReference type="NCBI Taxonomy" id="2691583"/>
    <lineage>
        <taxon>Bacteria</taxon>
        <taxon>Pseudomonadati</taxon>
        <taxon>Pseudomonadota</taxon>
        <taxon>Gammaproteobacteria</taxon>
        <taxon>Enterobacterales</taxon>
        <taxon>Pectobacteriaceae</taxon>
        <taxon>Acerihabitans</taxon>
    </lineage>
</organism>
<evidence type="ECO:0000256" key="2">
    <source>
        <dbReference type="ARBA" id="ARBA00023125"/>
    </source>
</evidence>
<dbReference type="AlphaFoldDB" id="A0A845SK03"/>